<feature type="transmembrane region" description="Helical" evidence="14">
    <location>
        <begin position="367"/>
        <end position="387"/>
    </location>
</feature>
<evidence type="ECO:0000256" key="8">
    <source>
        <dbReference type="ARBA" id="ARBA00023053"/>
    </source>
</evidence>
<dbReference type="PROSITE" id="PS00456">
    <property type="entry name" value="NA_SOLUT_SYMP_1"/>
    <property type="match status" value="1"/>
</dbReference>
<dbReference type="GO" id="GO:0031402">
    <property type="term" value="F:sodium ion binding"/>
    <property type="evidence" value="ECO:0007669"/>
    <property type="project" value="UniProtKB-UniRule"/>
</dbReference>
<dbReference type="GO" id="GO:0005886">
    <property type="term" value="C:plasma membrane"/>
    <property type="evidence" value="ECO:0007669"/>
    <property type="project" value="UniProtKB-SubCell"/>
</dbReference>
<dbReference type="Pfam" id="PF00474">
    <property type="entry name" value="SSF"/>
    <property type="match status" value="1"/>
</dbReference>
<dbReference type="GO" id="GO:0005298">
    <property type="term" value="F:proline:sodium symporter activity"/>
    <property type="evidence" value="ECO:0007669"/>
    <property type="project" value="UniProtKB-UniRule"/>
</dbReference>
<keyword evidence="11 14" id="KW-0739">Sodium transport</keyword>
<keyword evidence="6 14" id="KW-0769">Symport</keyword>
<keyword evidence="9 14" id="KW-0406">Ion transport</keyword>
<evidence type="ECO:0000256" key="6">
    <source>
        <dbReference type="ARBA" id="ARBA00022847"/>
    </source>
</evidence>
<accession>A0A653WXY8</accession>
<dbReference type="FunFam" id="1.20.1730.10:FF:000002">
    <property type="entry name" value="Sodium/proline symporter"/>
    <property type="match status" value="1"/>
</dbReference>
<evidence type="ECO:0000256" key="7">
    <source>
        <dbReference type="ARBA" id="ARBA00022989"/>
    </source>
</evidence>
<dbReference type="RefSeq" id="WP_033708907.1">
    <property type="nucleotide sequence ID" value="NZ_CP009746.1"/>
</dbReference>
<feature type="transmembrane region" description="Helical" evidence="14">
    <location>
        <begin position="449"/>
        <end position="470"/>
    </location>
</feature>
<dbReference type="Gene3D" id="1.20.1730.10">
    <property type="entry name" value="Sodium/glucose cotransporter"/>
    <property type="match status" value="1"/>
</dbReference>
<dbReference type="NCBIfam" id="TIGR00813">
    <property type="entry name" value="sss"/>
    <property type="match status" value="1"/>
</dbReference>
<name>A0A0A0WPI1_BACMY</name>
<evidence type="ECO:0000256" key="9">
    <source>
        <dbReference type="ARBA" id="ARBA00023065"/>
    </source>
</evidence>
<feature type="transmembrane region" description="Helical" evidence="14">
    <location>
        <begin position="393"/>
        <end position="417"/>
    </location>
</feature>
<comment type="similarity">
    <text evidence="2 13">Belongs to the sodium:solute symporter (SSF) (TC 2.A.21) family.</text>
</comment>
<comment type="function">
    <text evidence="14">Catalyzes the sodium-dependent uptake of extracellular L-proline.</text>
</comment>
<feature type="transmembrane region" description="Helical" evidence="14">
    <location>
        <begin position="38"/>
        <end position="61"/>
    </location>
</feature>
<dbReference type="InterPro" id="IPR001734">
    <property type="entry name" value="Na/solute_symporter"/>
</dbReference>
<organism evidence="15 17">
    <name type="scientific">Bacillus mycoides</name>
    <dbReference type="NCBI Taxonomy" id="1405"/>
    <lineage>
        <taxon>Bacteria</taxon>
        <taxon>Bacillati</taxon>
        <taxon>Bacillota</taxon>
        <taxon>Bacilli</taxon>
        <taxon>Bacillales</taxon>
        <taxon>Bacillaceae</taxon>
        <taxon>Bacillus</taxon>
        <taxon>Bacillus cereus group</taxon>
    </lineage>
</organism>
<dbReference type="KEGG" id="bww:bwei_3767"/>
<keyword evidence="3 14" id="KW-0813">Transport</keyword>
<dbReference type="PROSITE" id="PS50283">
    <property type="entry name" value="NA_SOLUT_SYMP_3"/>
    <property type="match status" value="1"/>
</dbReference>
<evidence type="ECO:0000313" key="15">
    <source>
        <dbReference type="EMBL" id="OOR07751.1"/>
    </source>
</evidence>
<feature type="transmembrane region" description="Helical" evidence="14">
    <location>
        <begin position="6"/>
        <end position="26"/>
    </location>
</feature>
<evidence type="ECO:0000256" key="12">
    <source>
        <dbReference type="ARBA" id="ARBA00033708"/>
    </source>
</evidence>
<evidence type="ECO:0000256" key="10">
    <source>
        <dbReference type="ARBA" id="ARBA00023136"/>
    </source>
</evidence>
<sequence>MSTQMLTLTSISIYMLGMLVIGYFAYKRTSNLTDYMLGGRTLGPAVTALSAGASDMSGWLLMGLPGAMFSVGLSSSWIAVGLTLGAYANWLYVAPRLRTYSEIANNSITIPEFLEHRFHDKSHMLRLVSGLVIMIFFTFYVASGLVSGAVLFENSFGINYHVGLLIVAGVVVAYTLFGGFLAVSWTDFVQGIIMVVALILVPIVTIMNTNGLGPAFDTIRSVDPTRLDIFKGTSTLGMISLFAWGLGYVGQPHIIVRFMAISSVKEIKSARRIGMSWMIFSVVGAMFTGLIGIAYYSQQGLTLSNPETIFLELGKILFHPLITGFLLAAILAAIMSTISSQLLVTSSAVTEDLYRTFFKRSASDKELVFVGRMAVLGVALIGCALALKQNDTILALVGYAWAGFGSSFGPAILLSLYWKRMTKWGALAGMISGAATVIIWTQFKFLKDFLYEMIPGFAISLIVIIIVSLLTKPSKEVEEQFENFEKQHIHNL</sequence>
<dbReference type="InterPro" id="IPR050277">
    <property type="entry name" value="Sodium:Solute_Symporter"/>
</dbReference>
<gene>
    <name evidence="16" type="primary">putP</name>
    <name evidence="16" type="ORF">BACI71_30311</name>
    <name evidence="15" type="ORF">BW900_04365</name>
</gene>
<dbReference type="InterPro" id="IPR011851">
    <property type="entry name" value="Na/Pro_symporter"/>
</dbReference>
<evidence type="ECO:0000256" key="11">
    <source>
        <dbReference type="ARBA" id="ARBA00023201"/>
    </source>
</evidence>
<feature type="transmembrane region" description="Helical" evidence="14">
    <location>
        <begin position="67"/>
        <end position="92"/>
    </location>
</feature>
<protein>
    <recommendedName>
        <fullName evidence="14">Sodium/proline symporter</fullName>
    </recommendedName>
    <alternativeName>
        <fullName evidence="14">Proline permease</fullName>
    </alternativeName>
</protein>
<evidence type="ECO:0000256" key="2">
    <source>
        <dbReference type="ARBA" id="ARBA00006434"/>
    </source>
</evidence>
<keyword evidence="5 14" id="KW-0812">Transmembrane</keyword>
<evidence type="ECO:0000313" key="16">
    <source>
        <dbReference type="EMBL" id="VXC23801.1"/>
    </source>
</evidence>
<dbReference type="Proteomes" id="UP000437562">
    <property type="component" value="Unassembled WGS sequence"/>
</dbReference>
<evidence type="ECO:0000313" key="18">
    <source>
        <dbReference type="Proteomes" id="UP000437562"/>
    </source>
</evidence>
<dbReference type="InterPro" id="IPR038377">
    <property type="entry name" value="Na/Glc_symporter_sf"/>
</dbReference>
<keyword evidence="7 14" id="KW-1133">Transmembrane helix</keyword>
<feature type="transmembrane region" description="Helical" evidence="14">
    <location>
        <begin position="424"/>
        <end position="443"/>
    </location>
</feature>
<reference evidence="16 18" key="2">
    <citation type="submission" date="2019-10" db="EMBL/GenBank/DDBJ databases">
        <authorList>
            <person name="Karimi E."/>
        </authorList>
    </citation>
    <scope>NUCLEOTIDE SEQUENCE [LARGE SCALE GENOMIC DNA]</scope>
    <source>
        <strain evidence="16">Bacillus sp. 71</strain>
    </source>
</reference>
<dbReference type="NCBIfam" id="TIGR02121">
    <property type="entry name" value="Na_Pro_sym"/>
    <property type="match status" value="1"/>
</dbReference>
<keyword evidence="4 14" id="KW-1003">Cell membrane</keyword>
<evidence type="ECO:0000256" key="13">
    <source>
        <dbReference type="RuleBase" id="RU362091"/>
    </source>
</evidence>
<dbReference type="InterPro" id="IPR018212">
    <property type="entry name" value="Na/solute_symporter_CS"/>
</dbReference>
<reference evidence="15 17" key="1">
    <citation type="submission" date="2017-01" db="EMBL/GenBank/DDBJ databases">
        <title>Bacillus cereus isolates.</title>
        <authorList>
            <person name="Beno S.M."/>
        </authorList>
    </citation>
    <scope>NUCLEOTIDE SEQUENCE [LARGE SCALE GENOMIC DNA]</scope>
    <source>
        <strain evidence="15 17">FSL W7-1108</strain>
    </source>
</reference>
<feature type="transmembrane region" description="Helical" evidence="14">
    <location>
        <begin position="127"/>
        <end position="152"/>
    </location>
</feature>
<feature type="transmembrane region" description="Helical" evidence="14">
    <location>
        <begin position="275"/>
        <end position="296"/>
    </location>
</feature>
<dbReference type="AlphaFoldDB" id="A0A0A0WPI1"/>
<dbReference type="GO" id="GO:0015824">
    <property type="term" value="P:proline transport"/>
    <property type="evidence" value="ECO:0007669"/>
    <property type="project" value="UniProtKB-UniRule"/>
</dbReference>
<keyword evidence="14" id="KW-0029">Amino-acid transport</keyword>
<feature type="transmembrane region" description="Helical" evidence="14">
    <location>
        <begin position="316"/>
        <end position="338"/>
    </location>
</feature>
<feature type="transmembrane region" description="Helical" evidence="14">
    <location>
        <begin position="188"/>
        <end position="209"/>
    </location>
</feature>
<keyword evidence="10 14" id="KW-0472">Membrane</keyword>
<comment type="catalytic activity">
    <reaction evidence="12">
        <text>L-proline(in) + Na(+)(in) = L-proline(out) + Na(+)(out)</text>
        <dbReference type="Rhea" id="RHEA:28967"/>
        <dbReference type="ChEBI" id="CHEBI:29101"/>
        <dbReference type="ChEBI" id="CHEBI:60039"/>
    </reaction>
</comment>
<evidence type="ECO:0000256" key="1">
    <source>
        <dbReference type="ARBA" id="ARBA00004651"/>
    </source>
</evidence>
<dbReference type="PANTHER" id="PTHR48086:SF3">
    <property type="entry name" value="SODIUM_PROLINE SYMPORTER"/>
    <property type="match status" value="1"/>
</dbReference>
<dbReference type="Proteomes" id="UP000190696">
    <property type="component" value="Unassembled WGS sequence"/>
</dbReference>
<evidence type="ECO:0000256" key="3">
    <source>
        <dbReference type="ARBA" id="ARBA00022448"/>
    </source>
</evidence>
<evidence type="ECO:0000256" key="4">
    <source>
        <dbReference type="ARBA" id="ARBA00022475"/>
    </source>
</evidence>
<dbReference type="CDD" id="cd11475">
    <property type="entry name" value="SLC5sbd_PutP"/>
    <property type="match status" value="1"/>
</dbReference>
<accession>A0A0A0WPI1</accession>
<dbReference type="PANTHER" id="PTHR48086">
    <property type="entry name" value="SODIUM/PROLINE SYMPORTER-RELATED"/>
    <property type="match status" value="1"/>
</dbReference>
<keyword evidence="8 14" id="KW-0915">Sodium</keyword>
<dbReference type="GO" id="GO:0015193">
    <property type="term" value="F:L-proline transmembrane transporter activity"/>
    <property type="evidence" value="ECO:0007669"/>
    <property type="project" value="TreeGrafter"/>
</dbReference>
<dbReference type="EMBL" id="CABWMC010000023">
    <property type="protein sequence ID" value="VXC23801.1"/>
    <property type="molecule type" value="Genomic_DNA"/>
</dbReference>
<dbReference type="EMBL" id="MUAI01000002">
    <property type="protein sequence ID" value="OOR07751.1"/>
    <property type="molecule type" value="Genomic_DNA"/>
</dbReference>
<evidence type="ECO:0000313" key="17">
    <source>
        <dbReference type="Proteomes" id="UP000190696"/>
    </source>
</evidence>
<comment type="subcellular location">
    <subcellularLocation>
        <location evidence="1 14">Cell membrane</location>
        <topology evidence="1 14">Multi-pass membrane protein</topology>
    </subcellularLocation>
</comment>
<evidence type="ECO:0000256" key="5">
    <source>
        <dbReference type="ARBA" id="ARBA00022692"/>
    </source>
</evidence>
<evidence type="ECO:0000256" key="14">
    <source>
        <dbReference type="RuleBase" id="RU366012"/>
    </source>
</evidence>
<feature type="transmembrane region" description="Helical" evidence="14">
    <location>
        <begin position="158"/>
        <end position="181"/>
    </location>
</feature>
<proteinExistence type="inferred from homology"/>